<dbReference type="GO" id="GO:0006629">
    <property type="term" value="P:lipid metabolic process"/>
    <property type="evidence" value="ECO:0007669"/>
    <property type="project" value="UniProtKB-KW"/>
</dbReference>
<reference evidence="4 5" key="1">
    <citation type="submission" date="2019-03" db="EMBL/GenBank/DDBJ databases">
        <authorList>
            <person name="Kim M.K.M."/>
        </authorList>
    </citation>
    <scope>NUCLEOTIDE SEQUENCE [LARGE SCALE GENOMIC DNA]</scope>
    <source>
        <strain evidence="4 5">17J68-15</strain>
    </source>
</reference>
<feature type="transmembrane region" description="Helical" evidence="2">
    <location>
        <begin position="291"/>
        <end position="308"/>
    </location>
</feature>
<dbReference type="Pfam" id="PF01734">
    <property type="entry name" value="Patatin"/>
    <property type="match status" value="1"/>
</dbReference>
<dbReference type="InterPro" id="IPR002641">
    <property type="entry name" value="PNPLA_dom"/>
</dbReference>
<feature type="transmembrane region" description="Helical" evidence="2">
    <location>
        <begin position="108"/>
        <end position="126"/>
    </location>
</feature>
<name>A0A4R4DR68_9BACT</name>
<sequence length="739" mass="84400">MRYLRGLFYSLPVQLLFLHFRKYQILLIFWLLLFATVGGAFMKTFGAEALFLAPEYLGNVNALSTLLVGASVGVFIMCWNITTFILFSRHFTFLAATQFPFLKYCINNAVLPLSFLFFFLFKAYAYAHYRELIPNVEILFLILGFAAGLLFVLTISFFYFFRADKTILRGLQPLFKKANHVIAHLQPEQQQPGGRALIRSEWFLDSLLRVRRCRDVSHYSQELMEKIFKRHHFAAVVSMVIAYLALVLIAYFLDMRAFQLPAAASITLFCAILIGVSGAFAYFFQSWSVPALLLFLLALNAMYQQGWIDPRNRAYGLDYSAPGKHPEYTQQSLAALANPADVAKDKQNMIAVLNRWKARQGEEKPLLVVLATSGGGTRSATFTMNVLQHLDSITGNGMMKRTFLITGASGGMIGATYYRELYRRKLRLPSLNLQSKMWVDDIAEDLLNPTFTSFVLRDLFAPQQTVRVGNHSYIKDRGYSFELALDNNTRGFLNQHLRDYISDESEARIPLMFFHNVITRDAKKLLISTQPLRFMMAPPSDSLENNSPDAVDFVSFFRNQDPYNLRLLTALRMNATFPVVLPNVLLPTRPAVDVMDGGLRDNYGVETALRFLSSMHEWIEQNTRGALLIQVRDRMDGGWENPYDAATMTENAVKPFFLLQHNWYKMMDYAQGDMAAYYLGTNRFPVHRISFQYIPDKQENKAALNFHLTRGEKKDIEASLNSRANQQAFGQVLKLVQGK</sequence>
<evidence type="ECO:0000313" key="5">
    <source>
        <dbReference type="Proteomes" id="UP000295164"/>
    </source>
</evidence>
<dbReference type="Gene3D" id="3.40.1090.10">
    <property type="entry name" value="Cytosolic phospholipase A2 catalytic domain"/>
    <property type="match status" value="1"/>
</dbReference>
<evidence type="ECO:0000256" key="2">
    <source>
        <dbReference type="SAM" id="Phobius"/>
    </source>
</evidence>
<dbReference type="EMBL" id="SKFH01000059">
    <property type="protein sequence ID" value="TCZ64641.1"/>
    <property type="molecule type" value="Genomic_DNA"/>
</dbReference>
<evidence type="ECO:0000259" key="3">
    <source>
        <dbReference type="Pfam" id="PF01734"/>
    </source>
</evidence>
<organism evidence="4 5">
    <name type="scientific">Flaviaesturariibacter aridisoli</name>
    <dbReference type="NCBI Taxonomy" id="2545761"/>
    <lineage>
        <taxon>Bacteria</taxon>
        <taxon>Pseudomonadati</taxon>
        <taxon>Bacteroidota</taxon>
        <taxon>Chitinophagia</taxon>
        <taxon>Chitinophagales</taxon>
        <taxon>Chitinophagaceae</taxon>
        <taxon>Flaviaestuariibacter</taxon>
    </lineage>
</organism>
<comment type="caution">
    <text evidence="4">The sequence shown here is derived from an EMBL/GenBank/DDBJ whole genome shotgun (WGS) entry which is preliminary data.</text>
</comment>
<dbReference type="Proteomes" id="UP000295164">
    <property type="component" value="Unassembled WGS sequence"/>
</dbReference>
<proteinExistence type="predicted"/>
<keyword evidence="1" id="KW-0443">Lipid metabolism</keyword>
<keyword evidence="5" id="KW-1185">Reference proteome</keyword>
<feature type="transmembrane region" description="Helical" evidence="2">
    <location>
        <begin position="138"/>
        <end position="161"/>
    </location>
</feature>
<feature type="transmembrane region" description="Helical" evidence="2">
    <location>
        <begin position="62"/>
        <end position="87"/>
    </location>
</feature>
<dbReference type="OrthoDB" id="1488930at2"/>
<keyword evidence="2" id="KW-0812">Transmembrane</keyword>
<accession>A0A4R4DR68</accession>
<feature type="transmembrane region" description="Helical" evidence="2">
    <location>
        <begin position="25"/>
        <end position="42"/>
    </location>
</feature>
<feature type="transmembrane region" description="Helical" evidence="2">
    <location>
        <begin position="259"/>
        <end position="284"/>
    </location>
</feature>
<keyword evidence="2" id="KW-0472">Membrane</keyword>
<protein>
    <submittedName>
        <fullName evidence="4">Patatin-like phospholipase family protein</fullName>
    </submittedName>
</protein>
<gene>
    <name evidence="4" type="ORF">E0486_18085</name>
</gene>
<feature type="domain" description="PNPLA" evidence="3">
    <location>
        <begin position="370"/>
        <end position="609"/>
    </location>
</feature>
<dbReference type="SUPFAM" id="SSF52151">
    <property type="entry name" value="FabD/lysophospholipase-like"/>
    <property type="match status" value="1"/>
</dbReference>
<evidence type="ECO:0000256" key="1">
    <source>
        <dbReference type="ARBA" id="ARBA00023098"/>
    </source>
</evidence>
<keyword evidence="2" id="KW-1133">Transmembrane helix</keyword>
<dbReference type="AlphaFoldDB" id="A0A4R4DR68"/>
<feature type="transmembrane region" description="Helical" evidence="2">
    <location>
        <begin position="233"/>
        <end position="253"/>
    </location>
</feature>
<dbReference type="InterPro" id="IPR016035">
    <property type="entry name" value="Acyl_Trfase/lysoPLipase"/>
</dbReference>
<evidence type="ECO:0000313" key="4">
    <source>
        <dbReference type="EMBL" id="TCZ64641.1"/>
    </source>
</evidence>